<protein>
    <submittedName>
        <fullName evidence="1">Uncharacterized protein</fullName>
    </submittedName>
</protein>
<gene>
    <name evidence="1" type="ORF">ASPCADRAFT_1504</name>
</gene>
<sequence length="184" mass="20677">MSFPRSWFNQGSIRKTIQPGQTITLSHPRPSTWKIETTLKEHHHQTDLHEAQQGAYSYASILLSCSCIESESPHQNALIRLYMQVPCINTEFEDPATRASQAVQFKPRELRAYQILTKAKDKDKDGTQIAPQLLGYKEDRQDSSGLVPGGLLTWVAWEVLPGKQLGDLFWKWDGVLDAGQGGEG</sequence>
<dbReference type="EMBL" id="KV907494">
    <property type="protein sequence ID" value="OOF99834.1"/>
    <property type="molecule type" value="Genomic_DNA"/>
</dbReference>
<evidence type="ECO:0000313" key="1">
    <source>
        <dbReference type="EMBL" id="OOF99834.1"/>
    </source>
</evidence>
<name>A0A1R3RZ94_ASPC5</name>
<organism evidence="1 2">
    <name type="scientific">Aspergillus carbonarius (strain ITEM 5010)</name>
    <dbReference type="NCBI Taxonomy" id="602072"/>
    <lineage>
        <taxon>Eukaryota</taxon>
        <taxon>Fungi</taxon>
        <taxon>Dikarya</taxon>
        <taxon>Ascomycota</taxon>
        <taxon>Pezizomycotina</taxon>
        <taxon>Eurotiomycetes</taxon>
        <taxon>Eurotiomycetidae</taxon>
        <taxon>Eurotiales</taxon>
        <taxon>Aspergillaceae</taxon>
        <taxon>Aspergillus</taxon>
        <taxon>Aspergillus subgen. Circumdati</taxon>
    </lineage>
</organism>
<dbReference type="STRING" id="602072.A0A1R3RZ94"/>
<evidence type="ECO:0000313" key="2">
    <source>
        <dbReference type="Proteomes" id="UP000188318"/>
    </source>
</evidence>
<dbReference type="OrthoDB" id="4207132at2759"/>
<accession>A0A1R3RZ94</accession>
<proteinExistence type="predicted"/>
<keyword evidence="2" id="KW-1185">Reference proteome</keyword>
<reference evidence="2" key="1">
    <citation type="journal article" date="2017" name="Genome Biol.">
        <title>Comparative genomics reveals high biological diversity and specific adaptations in the industrially and medically important fungal genus Aspergillus.</title>
        <authorList>
            <person name="de Vries R.P."/>
            <person name="Riley R."/>
            <person name="Wiebenga A."/>
            <person name="Aguilar-Osorio G."/>
            <person name="Amillis S."/>
            <person name="Uchima C.A."/>
            <person name="Anderluh G."/>
            <person name="Asadollahi M."/>
            <person name="Askin M."/>
            <person name="Barry K."/>
            <person name="Battaglia E."/>
            <person name="Bayram O."/>
            <person name="Benocci T."/>
            <person name="Braus-Stromeyer S.A."/>
            <person name="Caldana C."/>
            <person name="Canovas D."/>
            <person name="Cerqueira G.C."/>
            <person name="Chen F."/>
            <person name="Chen W."/>
            <person name="Choi C."/>
            <person name="Clum A."/>
            <person name="Dos Santos R.A."/>
            <person name="Damasio A.R."/>
            <person name="Diallinas G."/>
            <person name="Emri T."/>
            <person name="Fekete E."/>
            <person name="Flipphi M."/>
            <person name="Freyberg S."/>
            <person name="Gallo A."/>
            <person name="Gournas C."/>
            <person name="Habgood R."/>
            <person name="Hainaut M."/>
            <person name="Harispe M.L."/>
            <person name="Henrissat B."/>
            <person name="Hilden K.S."/>
            <person name="Hope R."/>
            <person name="Hossain A."/>
            <person name="Karabika E."/>
            <person name="Karaffa L."/>
            <person name="Karanyi Z."/>
            <person name="Krasevec N."/>
            <person name="Kuo A."/>
            <person name="Kusch H."/>
            <person name="LaButti K."/>
            <person name="Lagendijk E.L."/>
            <person name="Lapidus A."/>
            <person name="Levasseur A."/>
            <person name="Lindquist E."/>
            <person name="Lipzen A."/>
            <person name="Logrieco A.F."/>
            <person name="MacCabe A."/>
            <person name="Maekelae M.R."/>
            <person name="Malavazi I."/>
            <person name="Melin P."/>
            <person name="Meyer V."/>
            <person name="Mielnichuk N."/>
            <person name="Miskei M."/>
            <person name="Molnar A.P."/>
            <person name="Mule G."/>
            <person name="Ngan C.Y."/>
            <person name="Orejas M."/>
            <person name="Orosz E."/>
            <person name="Ouedraogo J.P."/>
            <person name="Overkamp K.M."/>
            <person name="Park H.-S."/>
            <person name="Perrone G."/>
            <person name="Piumi F."/>
            <person name="Punt P.J."/>
            <person name="Ram A.F."/>
            <person name="Ramon A."/>
            <person name="Rauscher S."/>
            <person name="Record E."/>
            <person name="Riano-Pachon D.M."/>
            <person name="Robert V."/>
            <person name="Roehrig J."/>
            <person name="Ruller R."/>
            <person name="Salamov A."/>
            <person name="Salih N.S."/>
            <person name="Samson R.A."/>
            <person name="Sandor E."/>
            <person name="Sanguinetti M."/>
            <person name="Schuetze T."/>
            <person name="Sepcic K."/>
            <person name="Shelest E."/>
            <person name="Sherlock G."/>
            <person name="Sophianopoulou V."/>
            <person name="Squina F.M."/>
            <person name="Sun H."/>
            <person name="Susca A."/>
            <person name="Todd R.B."/>
            <person name="Tsang A."/>
            <person name="Unkles S.E."/>
            <person name="van de Wiele N."/>
            <person name="van Rossen-Uffink D."/>
            <person name="Oliveira J.V."/>
            <person name="Vesth T.C."/>
            <person name="Visser J."/>
            <person name="Yu J.-H."/>
            <person name="Zhou M."/>
            <person name="Andersen M.R."/>
            <person name="Archer D.B."/>
            <person name="Baker S.E."/>
            <person name="Benoit I."/>
            <person name="Brakhage A.A."/>
            <person name="Braus G.H."/>
            <person name="Fischer R."/>
            <person name="Frisvad J.C."/>
            <person name="Goldman G.H."/>
            <person name="Houbraken J."/>
            <person name="Oakley B."/>
            <person name="Pocsi I."/>
            <person name="Scazzocchio C."/>
            <person name="Seiboth B."/>
            <person name="vanKuyk P.A."/>
            <person name="Wortman J."/>
            <person name="Dyer P.S."/>
            <person name="Grigoriev I.V."/>
        </authorList>
    </citation>
    <scope>NUCLEOTIDE SEQUENCE [LARGE SCALE GENOMIC DNA]</scope>
    <source>
        <strain evidence="2">ITEM 5010</strain>
    </source>
</reference>
<dbReference type="VEuPathDB" id="FungiDB:ASPCADRAFT_1504"/>
<dbReference type="Proteomes" id="UP000188318">
    <property type="component" value="Unassembled WGS sequence"/>
</dbReference>
<dbReference type="AlphaFoldDB" id="A0A1R3RZ94"/>